<proteinExistence type="predicted"/>
<protein>
    <submittedName>
        <fullName evidence="1">Uncharacterized protein</fullName>
    </submittedName>
</protein>
<sequence>MGFSGRFSYFLLSGPANLSYLFRPGISHSGDILVRCYPVLVHPGRGISHSGISRFPTFFSSSLFTFFVFNFKKKKSNLKKVLITINVTWGFRKLCSLSSVHSFPISSPIHPAL</sequence>
<dbReference type="EMBL" id="KN459326">
    <property type="protein sequence ID" value="KHG30691.1"/>
    <property type="molecule type" value="Genomic_DNA"/>
</dbReference>
<dbReference type="AlphaFoldDB" id="A0A0B0Q3Q3"/>
<keyword evidence="2" id="KW-1185">Reference proteome</keyword>
<organism evidence="1 2">
    <name type="scientific">Gossypium arboreum</name>
    <name type="common">Tree cotton</name>
    <name type="synonym">Gossypium nanking</name>
    <dbReference type="NCBI Taxonomy" id="29729"/>
    <lineage>
        <taxon>Eukaryota</taxon>
        <taxon>Viridiplantae</taxon>
        <taxon>Streptophyta</taxon>
        <taxon>Embryophyta</taxon>
        <taxon>Tracheophyta</taxon>
        <taxon>Spermatophyta</taxon>
        <taxon>Magnoliopsida</taxon>
        <taxon>eudicotyledons</taxon>
        <taxon>Gunneridae</taxon>
        <taxon>Pentapetalae</taxon>
        <taxon>rosids</taxon>
        <taxon>malvids</taxon>
        <taxon>Malvales</taxon>
        <taxon>Malvaceae</taxon>
        <taxon>Malvoideae</taxon>
        <taxon>Gossypium</taxon>
    </lineage>
</organism>
<evidence type="ECO:0000313" key="1">
    <source>
        <dbReference type="EMBL" id="KHG30691.1"/>
    </source>
</evidence>
<gene>
    <name evidence="1" type="ORF">F383_16384</name>
</gene>
<evidence type="ECO:0000313" key="2">
    <source>
        <dbReference type="Proteomes" id="UP000032142"/>
    </source>
</evidence>
<dbReference type="Proteomes" id="UP000032142">
    <property type="component" value="Unassembled WGS sequence"/>
</dbReference>
<reference evidence="2" key="1">
    <citation type="submission" date="2014-09" db="EMBL/GenBank/DDBJ databases">
        <authorList>
            <person name="Mudge J."/>
            <person name="Ramaraj T."/>
            <person name="Lindquist I.E."/>
            <person name="Bharti A.K."/>
            <person name="Sundararajan A."/>
            <person name="Cameron C.T."/>
            <person name="Woodward J.E."/>
            <person name="May G.D."/>
            <person name="Brubaker C."/>
            <person name="Broadhvest J."/>
            <person name="Wilkins T.A."/>
        </authorList>
    </citation>
    <scope>NUCLEOTIDE SEQUENCE</scope>
    <source>
        <strain evidence="2">cv. AKA8401</strain>
    </source>
</reference>
<accession>A0A0B0Q3Q3</accession>
<name>A0A0B0Q3Q3_GOSAR</name>